<reference evidence="1 2" key="1">
    <citation type="journal article" date="2023" name="IMA Fungus">
        <title>Comparative genomic study of the Penicillium genus elucidates a diverse pangenome and 15 lateral gene transfer events.</title>
        <authorList>
            <person name="Petersen C."/>
            <person name="Sorensen T."/>
            <person name="Nielsen M.R."/>
            <person name="Sondergaard T.E."/>
            <person name="Sorensen J.L."/>
            <person name="Fitzpatrick D.A."/>
            <person name="Frisvad J.C."/>
            <person name="Nielsen K.L."/>
        </authorList>
    </citation>
    <scope>NUCLEOTIDE SEQUENCE [LARGE SCALE GENOMIC DNA]</scope>
    <source>
        <strain evidence="1 2">IBT 3361</strain>
    </source>
</reference>
<sequence>MGAIGGRVKQVVHRISTATFSPTKKAPAETTSGMGAEQYGGGDALFWMLRDDQGPLGFFLAAENTSRYHGNRDPVMLFAVR</sequence>
<evidence type="ECO:0000313" key="1">
    <source>
        <dbReference type="EMBL" id="KAJ5255788.1"/>
    </source>
</evidence>
<keyword evidence="2" id="KW-1185">Reference proteome</keyword>
<dbReference type="EMBL" id="JAPVEB010000010">
    <property type="protein sequence ID" value="KAJ5255788.1"/>
    <property type="molecule type" value="Genomic_DNA"/>
</dbReference>
<accession>A0ABQ8W521</accession>
<evidence type="ECO:0000313" key="2">
    <source>
        <dbReference type="Proteomes" id="UP001220256"/>
    </source>
</evidence>
<comment type="caution">
    <text evidence="1">The sequence shown here is derived from an EMBL/GenBank/DDBJ whole genome shotgun (WGS) entry which is preliminary data.</text>
</comment>
<proteinExistence type="predicted"/>
<protein>
    <submittedName>
        <fullName evidence="1">Uncharacterized protein</fullName>
    </submittedName>
</protein>
<name>A0ABQ8W521_PENCH</name>
<dbReference type="Proteomes" id="UP001220256">
    <property type="component" value="Unassembled WGS sequence"/>
</dbReference>
<gene>
    <name evidence="1" type="ORF">N7505_010939</name>
</gene>
<organism evidence="1 2">
    <name type="scientific">Penicillium chrysogenum</name>
    <name type="common">Penicillium notatum</name>
    <dbReference type="NCBI Taxonomy" id="5076"/>
    <lineage>
        <taxon>Eukaryota</taxon>
        <taxon>Fungi</taxon>
        <taxon>Dikarya</taxon>
        <taxon>Ascomycota</taxon>
        <taxon>Pezizomycotina</taxon>
        <taxon>Eurotiomycetes</taxon>
        <taxon>Eurotiomycetidae</taxon>
        <taxon>Eurotiales</taxon>
        <taxon>Aspergillaceae</taxon>
        <taxon>Penicillium</taxon>
        <taxon>Penicillium chrysogenum species complex</taxon>
    </lineage>
</organism>